<dbReference type="KEGG" id="rge:RGE_11870"/>
<dbReference type="STRING" id="983917.RGE_11870"/>
<evidence type="ECO:0000313" key="3">
    <source>
        <dbReference type="Proteomes" id="UP000007883"/>
    </source>
</evidence>
<protein>
    <submittedName>
        <fullName evidence="2">Uncharacterized protein</fullName>
    </submittedName>
</protein>
<dbReference type="HOGENOM" id="CLU_197630_0_0_4"/>
<keyword evidence="1" id="KW-1133">Transmembrane helix</keyword>
<gene>
    <name evidence="2" type="ordered locus">RGE_11870</name>
</gene>
<keyword evidence="1" id="KW-0472">Membrane</keyword>
<keyword evidence="3" id="KW-1185">Reference proteome</keyword>
<dbReference type="AlphaFoldDB" id="I0HNE1"/>
<organism evidence="2 3">
    <name type="scientific">Rubrivivax gelatinosus (strain NBRC 100245 / IL144)</name>
    <dbReference type="NCBI Taxonomy" id="983917"/>
    <lineage>
        <taxon>Bacteria</taxon>
        <taxon>Pseudomonadati</taxon>
        <taxon>Pseudomonadota</taxon>
        <taxon>Betaproteobacteria</taxon>
        <taxon>Burkholderiales</taxon>
        <taxon>Sphaerotilaceae</taxon>
        <taxon>Rubrivivax</taxon>
    </lineage>
</organism>
<dbReference type="EMBL" id="AP012320">
    <property type="protein sequence ID" value="BAL94528.1"/>
    <property type="molecule type" value="Genomic_DNA"/>
</dbReference>
<sequence length="61" mass="7291">MVWGGGAVWFEGWRSLAIVDWLFAYRWNSEQIALYTLICWVGHTVWFMVGLFVPEARAFYW</sequence>
<keyword evidence="1" id="KW-0812">Transmembrane</keyword>
<feature type="transmembrane region" description="Helical" evidence="1">
    <location>
        <begin position="32"/>
        <end position="53"/>
    </location>
</feature>
<accession>I0HNE1</accession>
<proteinExistence type="predicted"/>
<name>I0HNE1_RUBGI</name>
<evidence type="ECO:0000256" key="1">
    <source>
        <dbReference type="SAM" id="Phobius"/>
    </source>
</evidence>
<dbReference type="eggNOG" id="ENOG5033HBW">
    <property type="taxonomic scope" value="Bacteria"/>
</dbReference>
<dbReference type="Proteomes" id="UP000007883">
    <property type="component" value="Chromosome"/>
</dbReference>
<evidence type="ECO:0000313" key="2">
    <source>
        <dbReference type="EMBL" id="BAL94528.1"/>
    </source>
</evidence>
<reference evidence="2 3" key="1">
    <citation type="journal article" date="2012" name="J. Bacteriol.">
        <title>Complete genome sequence of phototrophic betaproteobacterium Rubrivivax gelatinosus IL144.</title>
        <authorList>
            <person name="Nagashima S."/>
            <person name="Kamimura A."/>
            <person name="Shimizu T."/>
            <person name="Nakamura-isaki S."/>
            <person name="Aono E."/>
            <person name="Sakamoto K."/>
            <person name="Ichikawa N."/>
            <person name="Nakazawa H."/>
            <person name="Sekine M."/>
            <person name="Yamazaki S."/>
            <person name="Fujita N."/>
            <person name="Shimada K."/>
            <person name="Hanada S."/>
            <person name="Nagashima K.V.P."/>
        </authorList>
    </citation>
    <scope>NUCLEOTIDE SEQUENCE [LARGE SCALE GENOMIC DNA]</scope>
    <source>
        <strain evidence="3">NBRC 100245 / IL144</strain>
    </source>
</reference>